<organism evidence="3 4">
    <name type="scientific">Streptomyces mirabilis</name>
    <dbReference type="NCBI Taxonomy" id="68239"/>
    <lineage>
        <taxon>Bacteria</taxon>
        <taxon>Bacillati</taxon>
        <taxon>Actinomycetota</taxon>
        <taxon>Actinomycetes</taxon>
        <taxon>Kitasatosporales</taxon>
        <taxon>Streptomycetaceae</taxon>
        <taxon>Streptomyces</taxon>
    </lineage>
</organism>
<evidence type="ECO:0000259" key="2">
    <source>
        <dbReference type="Pfam" id="PF17851"/>
    </source>
</evidence>
<gene>
    <name evidence="3" type="ORF">PU648_07120</name>
</gene>
<dbReference type="InterPro" id="IPR013320">
    <property type="entry name" value="ConA-like_dom_sf"/>
</dbReference>
<dbReference type="InterPro" id="IPR041542">
    <property type="entry name" value="GH43_C2"/>
</dbReference>
<protein>
    <recommendedName>
        <fullName evidence="2">Beta-xylosidase C-terminal Concanavalin A-like domain-containing protein</fullName>
    </recommendedName>
</protein>
<name>A0ABU3UEA5_9ACTN</name>
<comment type="caution">
    <text evidence="3">The sequence shown here is derived from an EMBL/GenBank/DDBJ whole genome shotgun (WGS) entry which is preliminary data.</text>
</comment>
<evidence type="ECO:0000256" key="1">
    <source>
        <dbReference type="SAM" id="MobiDB-lite"/>
    </source>
</evidence>
<dbReference type="Gene3D" id="2.60.120.200">
    <property type="match status" value="1"/>
</dbReference>
<evidence type="ECO:0000313" key="3">
    <source>
        <dbReference type="EMBL" id="MDU8992135.1"/>
    </source>
</evidence>
<proteinExistence type="predicted"/>
<dbReference type="SUPFAM" id="SSF49899">
    <property type="entry name" value="Concanavalin A-like lectins/glucanases"/>
    <property type="match status" value="1"/>
</dbReference>
<dbReference type="Proteomes" id="UP001257627">
    <property type="component" value="Unassembled WGS sequence"/>
</dbReference>
<dbReference type="EMBL" id="JARAKF010000001">
    <property type="protein sequence ID" value="MDU8992135.1"/>
    <property type="molecule type" value="Genomic_DNA"/>
</dbReference>
<reference evidence="3 4" key="1">
    <citation type="submission" date="2023-02" db="EMBL/GenBank/DDBJ databases">
        <authorList>
            <person name="Maleckis M."/>
        </authorList>
    </citation>
    <scope>NUCLEOTIDE SEQUENCE [LARGE SCALE GENOMIC DNA]</scope>
    <source>
        <strain evidence="3 4">P8-A2</strain>
    </source>
</reference>
<dbReference type="Pfam" id="PF17851">
    <property type="entry name" value="GH43_C2"/>
    <property type="match status" value="1"/>
</dbReference>
<accession>A0ABU3UEA5</accession>
<keyword evidence="4" id="KW-1185">Reference proteome</keyword>
<feature type="region of interest" description="Disordered" evidence="1">
    <location>
        <begin position="15"/>
        <end position="35"/>
    </location>
</feature>
<feature type="domain" description="Beta-xylosidase C-terminal Concanavalin A-like" evidence="2">
    <location>
        <begin position="58"/>
        <end position="156"/>
    </location>
</feature>
<evidence type="ECO:0000313" key="4">
    <source>
        <dbReference type="Proteomes" id="UP001257627"/>
    </source>
</evidence>
<sequence length="157" mass="17003">MGAEPEPRRRLVPRLSLTDRASHPRLRGGHSPQSLAAPSLVARRVTAARCAFRVAARDRGELTVDEAGGEPLGDTTRLRLGLDLDGSVLRFRYDTSPGRRPLGPALDATVLSDEHAEEMEGERIRALGFTGAFVGLWAWVLTGGGLPADFDEATYRT</sequence>